<keyword evidence="6 14" id="KW-0812">Transmembrane</keyword>
<keyword evidence="5 14" id="KW-0444">Lipid biosynthesis</keyword>
<evidence type="ECO:0000256" key="12">
    <source>
        <dbReference type="ARBA" id="ARBA00023239"/>
    </source>
</evidence>
<dbReference type="Proteomes" id="UP000590412">
    <property type="component" value="Unassembled WGS sequence"/>
</dbReference>
<name>A0A8X7TCT0_CANPA</name>
<dbReference type="Pfam" id="PF04387">
    <property type="entry name" value="PTPLA"/>
    <property type="match status" value="1"/>
</dbReference>
<evidence type="ECO:0000256" key="4">
    <source>
        <dbReference type="ARBA" id="ARBA00013122"/>
    </source>
</evidence>
<dbReference type="EMBL" id="JABWAB010000001">
    <property type="protein sequence ID" value="KAF6058754.1"/>
    <property type="molecule type" value="Genomic_DNA"/>
</dbReference>
<gene>
    <name evidence="15" type="ORF">FOB60_000336</name>
</gene>
<evidence type="ECO:0000256" key="2">
    <source>
        <dbReference type="ARBA" id="ARBA00005194"/>
    </source>
</evidence>
<sequence>MPLHQLSFKERLLLFYNVATTTLWFCCFVRFLILLPLVGRRFLPGGIADFFHVVAVTPLIGTLLLLTLDSTKWKTQLWSLSNGIKMTWICYGVIFPHPKIAKHTSYSLLITAWCLQYMIHYSYHAFRVKTRTSPYFLFWLQYNNFYVTYPLSVIVEMIQVFLSLSFVADDSFHELVLKAMFVVYIPVAYFTWGHLKTRRNIKYVSVLQKRQVRSANIEMSTNVLTSSASRRELSS</sequence>
<feature type="transmembrane region" description="Helical" evidence="14">
    <location>
        <begin position="106"/>
        <end position="126"/>
    </location>
</feature>
<evidence type="ECO:0000256" key="10">
    <source>
        <dbReference type="ARBA" id="ARBA00023136"/>
    </source>
</evidence>
<evidence type="ECO:0000256" key="14">
    <source>
        <dbReference type="RuleBase" id="RU363109"/>
    </source>
</evidence>
<dbReference type="InterPro" id="IPR007482">
    <property type="entry name" value="Tyr_Pase-like_PTPLA"/>
</dbReference>
<evidence type="ECO:0000256" key="11">
    <source>
        <dbReference type="ARBA" id="ARBA00023160"/>
    </source>
</evidence>
<dbReference type="PANTHER" id="PTHR11035">
    <property type="entry name" value="VERY-LONG-CHAIN (3R)-3-HYDROXYACYL-COA DEHYDRATASE"/>
    <property type="match status" value="1"/>
</dbReference>
<dbReference type="GO" id="GO:0042761">
    <property type="term" value="P:very long-chain fatty acid biosynthetic process"/>
    <property type="evidence" value="ECO:0007669"/>
    <property type="project" value="TreeGrafter"/>
</dbReference>
<evidence type="ECO:0000256" key="6">
    <source>
        <dbReference type="ARBA" id="ARBA00022692"/>
    </source>
</evidence>
<evidence type="ECO:0000256" key="5">
    <source>
        <dbReference type="ARBA" id="ARBA00022516"/>
    </source>
</evidence>
<keyword evidence="9 14" id="KW-0443">Lipid metabolism</keyword>
<organism evidence="15 16">
    <name type="scientific">Candida parapsilosis</name>
    <name type="common">Yeast</name>
    <dbReference type="NCBI Taxonomy" id="5480"/>
    <lineage>
        <taxon>Eukaryota</taxon>
        <taxon>Fungi</taxon>
        <taxon>Dikarya</taxon>
        <taxon>Ascomycota</taxon>
        <taxon>Saccharomycotina</taxon>
        <taxon>Pichiomycetes</taxon>
        <taxon>Debaryomycetaceae</taxon>
        <taxon>Candida/Lodderomyces clade</taxon>
        <taxon>Candida</taxon>
    </lineage>
</organism>
<evidence type="ECO:0000256" key="7">
    <source>
        <dbReference type="ARBA" id="ARBA00022832"/>
    </source>
</evidence>
<feature type="transmembrane region" description="Helical" evidence="14">
    <location>
        <begin position="175"/>
        <end position="192"/>
    </location>
</feature>
<evidence type="ECO:0000256" key="9">
    <source>
        <dbReference type="ARBA" id="ARBA00023098"/>
    </source>
</evidence>
<dbReference type="OrthoDB" id="46988at2759"/>
<evidence type="ECO:0000256" key="1">
    <source>
        <dbReference type="ARBA" id="ARBA00004141"/>
    </source>
</evidence>
<evidence type="ECO:0000313" key="15">
    <source>
        <dbReference type="EMBL" id="KAF6058754.1"/>
    </source>
</evidence>
<evidence type="ECO:0000256" key="3">
    <source>
        <dbReference type="ARBA" id="ARBA00007811"/>
    </source>
</evidence>
<keyword evidence="8 14" id="KW-1133">Transmembrane helix</keyword>
<keyword evidence="10 14" id="KW-0472">Membrane</keyword>
<feature type="transmembrane region" description="Helical" evidence="14">
    <location>
        <begin position="146"/>
        <end position="168"/>
    </location>
</feature>
<dbReference type="AlphaFoldDB" id="A0A8X7TCT0"/>
<keyword evidence="7 14" id="KW-0276">Fatty acid metabolism</keyword>
<dbReference type="GO" id="GO:0030148">
    <property type="term" value="P:sphingolipid biosynthetic process"/>
    <property type="evidence" value="ECO:0007669"/>
    <property type="project" value="TreeGrafter"/>
</dbReference>
<accession>A0A8X7TCT0</accession>
<comment type="pathway">
    <text evidence="2 14">Lipid metabolism; fatty acid biosynthesis.</text>
</comment>
<feature type="transmembrane region" description="Helical" evidence="14">
    <location>
        <begin position="12"/>
        <end position="38"/>
    </location>
</feature>
<evidence type="ECO:0000313" key="16">
    <source>
        <dbReference type="Proteomes" id="UP000590412"/>
    </source>
</evidence>
<evidence type="ECO:0000256" key="8">
    <source>
        <dbReference type="ARBA" id="ARBA00022989"/>
    </source>
</evidence>
<feature type="transmembrane region" description="Helical" evidence="14">
    <location>
        <begin position="50"/>
        <end position="68"/>
    </location>
</feature>
<proteinExistence type="inferred from homology"/>
<comment type="catalytic activity">
    <reaction evidence="13 14">
        <text>a very-long-chain (3R)-3-hydroxyacyl-CoA = a very-long-chain (2E)-enoyl-CoA + H2O</text>
        <dbReference type="Rhea" id="RHEA:45812"/>
        <dbReference type="ChEBI" id="CHEBI:15377"/>
        <dbReference type="ChEBI" id="CHEBI:83728"/>
        <dbReference type="ChEBI" id="CHEBI:85440"/>
        <dbReference type="EC" id="4.2.1.134"/>
    </reaction>
</comment>
<keyword evidence="11 14" id="KW-0275">Fatty acid biosynthesis</keyword>
<dbReference type="EC" id="4.2.1.134" evidence="4 14"/>
<dbReference type="PANTHER" id="PTHR11035:SF3">
    <property type="entry name" value="VERY-LONG-CHAIN (3R)-3-HYDROXYACYL-COA DEHYDRATASE"/>
    <property type="match status" value="1"/>
</dbReference>
<evidence type="ECO:0000256" key="13">
    <source>
        <dbReference type="ARBA" id="ARBA00036671"/>
    </source>
</evidence>
<reference evidence="15" key="1">
    <citation type="submission" date="2020-03" db="EMBL/GenBank/DDBJ databases">
        <title>FDA dAtabase for Regulatory Grade micrObial Sequences (FDA-ARGOS): Supporting development and validation of Infectious Disease Dx tests.</title>
        <authorList>
            <person name="Campos J."/>
            <person name="Goldberg B."/>
            <person name="Tallon L."/>
            <person name="Sadzewicz L."/>
            <person name="Vavikolanu K."/>
            <person name="Mehta A."/>
            <person name="Aluvathingal J."/>
            <person name="Nadendla S."/>
            <person name="Nandy P."/>
            <person name="Geyer C."/>
            <person name="Yan Y."/>
            <person name="Sichtig H."/>
        </authorList>
    </citation>
    <scope>NUCLEOTIDE SEQUENCE [LARGE SCALE GENOMIC DNA]</scope>
    <source>
        <strain evidence="15">FDAARGOS_652</strain>
    </source>
</reference>
<dbReference type="GO" id="GO:0005789">
    <property type="term" value="C:endoplasmic reticulum membrane"/>
    <property type="evidence" value="ECO:0007669"/>
    <property type="project" value="UniProtKB-SubCell"/>
</dbReference>
<comment type="subcellular location">
    <subcellularLocation>
        <location evidence="14">Endoplasmic reticulum membrane</location>
        <topology evidence="14">Multi-pass membrane protein</topology>
    </subcellularLocation>
    <subcellularLocation>
        <location evidence="1">Membrane</location>
        <topology evidence="1">Multi-pass membrane protein</topology>
    </subcellularLocation>
</comment>
<comment type="similarity">
    <text evidence="3 14">Belongs to the very long-chain fatty acids dehydratase HACD family.</text>
</comment>
<dbReference type="GO" id="GO:0102158">
    <property type="term" value="F:very-long-chain (3R)-3-hydroxyacyl-CoA dehydratase activity"/>
    <property type="evidence" value="ECO:0007669"/>
    <property type="project" value="UniProtKB-EC"/>
</dbReference>
<dbReference type="GO" id="GO:0030497">
    <property type="term" value="P:fatty acid elongation"/>
    <property type="evidence" value="ECO:0007669"/>
    <property type="project" value="TreeGrafter"/>
</dbReference>
<comment type="function">
    <text evidence="14">Catalyzes the third of the four reactions of the long-chain fatty acids elongation cycle. This endoplasmic reticulum-bound enzymatic process, allows the addition of two carbons to the chain of long- and very long-chain fatty acids/VLCFAs per cycle. This enzyme catalyzes the dehydration of the 3-hydroxyacyl-CoA intermediate into trans-2,3-enoyl-CoA, within each cycle of fatty acid elongation. Thereby, it participates to the production of VLCFAs of different chain lengths that are involved in multiple biological processes as precursors of membrane lipids and lipid mediators.</text>
</comment>
<keyword evidence="14" id="KW-0256">Endoplasmic reticulum</keyword>
<protein>
    <recommendedName>
        <fullName evidence="4 14">Very-long-chain (3R)-3-hydroxyacyl-CoA dehydratase</fullName>
        <ecNumber evidence="4 14">4.2.1.134</ecNumber>
    </recommendedName>
</protein>
<keyword evidence="12 14" id="KW-0456">Lyase</keyword>
<comment type="caution">
    <text evidence="15">The sequence shown here is derived from an EMBL/GenBank/DDBJ whole genome shotgun (WGS) entry which is preliminary data.</text>
</comment>